<sequence length="958" mass="105025">MNQLNETDYGTPARVSEQEVTLEIDGVAVTVPAGTSVMRAAVEAGVNVPKLCATDSLEPFGSCRLCLVEIEGKDGRKMKGYPASCTTPCESGMKVQTQTPKLAEIRRGVMELYISDHPLDCLTCPTNGNCELQDMAGAVGLREVRYGYEGENHLEMKKDESNPYFTYDPSKCIVCNRCVRACEETQGTFALTINGRGFESRVSAGQMDSFMESECVSCGACVEACPTATLTEKTVIMLGQAEHSKVTTCAYCGVGCAFKAEMKGNEVVRMVPWKDGQANHGHSCVKGRFAWGYATHKDRILNPMIRKSISDPWQEVSWEEALSYAASEFRRIQAKHGKDSIGGITSSRCTNEETYLVQKLVRAAFGNNNVDTCARVCHSPTGYGLKQTLGESAGTQTFDSVMKSDVIMIMGANPASGHPVFASQIKRRLRQGAKLIVIDPRTTEMVKSPHVQADYHLKLRPGTNTAIITALAHAILSEGLQKEDYIRERCDVKSYEDWKAFVLRPDNSPEAMAETTGVPAEAIRGAARLFATGGNAAIYYGLGVTEHAQGSTTVIGIANLAMCTGNVGREGVGVNPLRGQNNVQGSCDMGSFPHELPGYRHISDSTVRSQFEQAWGVTLNPEPGLRIPNMFDAALDGSFKGLYCEGEDIVQSDPNTQHVAAALQSMECIVVQDLFLNETAKYAHVFLPGSSFLEKDGTFTNAERRISRVRKVMPAKAGKSDWEVTVALAEALGYPMPYNHPSEIMDEIAALTPSFHGVSYAKLDKLGSIQWPCNDAAPEGTPIMHIGSFIRGKGKFLNTQYFATDEKVTQRYPLILTTGRILSQYNVGAQTRRTENSQWHSEDVLEIHPHDAEDRGIREGDWVGIESRAGQTVLRATVTEKVQPGVVYTTFHFPESGANVITTDNSDWATNCPEYKVTAVQVLPVSQPSEWQQHYQRFNREQLDLLKGEKVAEPLVTK</sequence>
<dbReference type="InterPro" id="IPR001041">
    <property type="entry name" value="2Fe-2S_ferredoxin-type"/>
</dbReference>
<dbReference type="GO" id="GO:0008863">
    <property type="term" value="F:formate dehydrogenase (NAD+) activity"/>
    <property type="evidence" value="ECO:0007669"/>
    <property type="project" value="UniProtKB-EC"/>
</dbReference>
<dbReference type="InterPro" id="IPR006655">
    <property type="entry name" value="Mopterin_OxRdtase_prok_CS"/>
</dbReference>
<evidence type="ECO:0000259" key="10">
    <source>
        <dbReference type="PROSITE" id="PS51085"/>
    </source>
</evidence>
<evidence type="ECO:0000256" key="4">
    <source>
        <dbReference type="ARBA" id="ARBA00022714"/>
    </source>
</evidence>
<keyword evidence="6" id="KW-0677">Repeat</keyword>
<keyword evidence="8" id="KW-0408">Iron</keyword>
<dbReference type="SUPFAM" id="SSF50692">
    <property type="entry name" value="ADC-like"/>
    <property type="match status" value="1"/>
</dbReference>
<evidence type="ECO:0000313" key="15">
    <source>
        <dbReference type="Proteomes" id="UP001617427"/>
    </source>
</evidence>
<dbReference type="Gene3D" id="3.30.70.20">
    <property type="match status" value="1"/>
</dbReference>
<gene>
    <name evidence="14" type="primary">fdhF</name>
    <name evidence="14" type="ORF">ACIPEN_06920</name>
</gene>
<dbReference type="InterPro" id="IPR006657">
    <property type="entry name" value="MoPterin_dinucl-bd_dom"/>
</dbReference>
<feature type="domain" description="4Fe-4S Mo/W bis-MGD-type" evidence="12">
    <location>
        <begin position="242"/>
        <end position="298"/>
    </location>
</feature>
<dbReference type="InterPro" id="IPR036010">
    <property type="entry name" value="2Fe-2S_ferredoxin-like_sf"/>
</dbReference>
<dbReference type="InterPro" id="IPR017900">
    <property type="entry name" value="4Fe4S_Fe_S_CS"/>
</dbReference>
<dbReference type="InterPro" id="IPR006963">
    <property type="entry name" value="Mopterin_OxRdtase_4Fe-4S_dom"/>
</dbReference>
<evidence type="ECO:0000313" key="14">
    <source>
        <dbReference type="EMBL" id="MFJ3045542.1"/>
    </source>
</evidence>
<dbReference type="NCBIfam" id="TIGR01591">
    <property type="entry name" value="Fdh-alpha"/>
    <property type="match status" value="1"/>
</dbReference>
<proteinExistence type="inferred from homology"/>
<evidence type="ECO:0000259" key="11">
    <source>
        <dbReference type="PROSITE" id="PS51379"/>
    </source>
</evidence>
<keyword evidence="3" id="KW-0004">4Fe-4S</keyword>
<feature type="domain" description="4Fe-4S ferredoxin-type" evidence="11">
    <location>
        <begin position="206"/>
        <end position="235"/>
    </location>
</feature>
<dbReference type="Gene3D" id="3.40.50.740">
    <property type="match status" value="1"/>
</dbReference>
<dbReference type="InterPro" id="IPR006656">
    <property type="entry name" value="Mopterin_OxRdtase"/>
</dbReference>
<dbReference type="SMART" id="SM00929">
    <property type="entry name" value="NADH-G_4Fe-4S_3"/>
    <property type="match status" value="1"/>
</dbReference>
<evidence type="ECO:0000256" key="5">
    <source>
        <dbReference type="ARBA" id="ARBA00022723"/>
    </source>
</evidence>
<dbReference type="PANTHER" id="PTHR43105:SF14">
    <property type="entry name" value="FORMATE DEHYDROGENASE H"/>
    <property type="match status" value="1"/>
</dbReference>
<dbReference type="InterPro" id="IPR017896">
    <property type="entry name" value="4Fe4S_Fe-S-bd"/>
</dbReference>
<comment type="similarity">
    <text evidence="2">In the C-terminal section; belongs to the prokaryotic molybdopterin-containing oxidoreductase family.</text>
</comment>
<dbReference type="EMBL" id="JBIUZV010000003">
    <property type="protein sequence ID" value="MFJ3045542.1"/>
    <property type="molecule type" value="Genomic_DNA"/>
</dbReference>
<dbReference type="PANTHER" id="PTHR43105">
    <property type="entry name" value="RESPIRATORY NITRATE REDUCTASE"/>
    <property type="match status" value="1"/>
</dbReference>
<evidence type="ECO:0000256" key="2">
    <source>
        <dbReference type="ARBA" id="ARBA00007023"/>
    </source>
</evidence>
<dbReference type="Pfam" id="PF13510">
    <property type="entry name" value="Fer2_4"/>
    <property type="match status" value="1"/>
</dbReference>
<comment type="caution">
    <text evidence="14">The sequence shown here is derived from an EMBL/GenBank/DDBJ whole genome shotgun (WGS) entry which is preliminary data.</text>
</comment>
<evidence type="ECO:0000256" key="6">
    <source>
        <dbReference type="ARBA" id="ARBA00022737"/>
    </source>
</evidence>
<evidence type="ECO:0000259" key="13">
    <source>
        <dbReference type="PROSITE" id="PS51839"/>
    </source>
</evidence>
<dbReference type="PROSITE" id="PS00198">
    <property type="entry name" value="4FE4S_FER_1"/>
    <property type="match status" value="1"/>
</dbReference>
<dbReference type="Pfam" id="PF12838">
    <property type="entry name" value="Fer4_7"/>
    <property type="match status" value="1"/>
</dbReference>
<evidence type="ECO:0000259" key="12">
    <source>
        <dbReference type="PROSITE" id="PS51669"/>
    </source>
</evidence>
<dbReference type="SUPFAM" id="SSF54862">
    <property type="entry name" value="4Fe-4S ferredoxins"/>
    <property type="match status" value="1"/>
</dbReference>
<organism evidence="14 15">
    <name type="scientific">Herbaspirillum chlorophenolicum</name>
    <dbReference type="NCBI Taxonomy" id="211589"/>
    <lineage>
        <taxon>Bacteria</taxon>
        <taxon>Pseudomonadati</taxon>
        <taxon>Pseudomonadota</taxon>
        <taxon>Betaproteobacteria</taxon>
        <taxon>Burkholderiales</taxon>
        <taxon>Oxalobacteraceae</taxon>
        <taxon>Herbaspirillum</taxon>
    </lineage>
</organism>
<dbReference type="CDD" id="cd00508">
    <property type="entry name" value="MopB_CT_Fdh-Nap-like"/>
    <property type="match status" value="1"/>
</dbReference>
<dbReference type="Gene3D" id="3.40.228.10">
    <property type="entry name" value="Dimethylsulfoxide Reductase, domain 2"/>
    <property type="match status" value="1"/>
</dbReference>
<feature type="domain" description="4Fe-4S ferredoxin-type" evidence="11">
    <location>
        <begin position="163"/>
        <end position="194"/>
    </location>
</feature>
<dbReference type="InterPro" id="IPR006478">
    <property type="entry name" value="Formate_DH_asu"/>
</dbReference>
<keyword evidence="4" id="KW-0001">2Fe-2S</keyword>
<dbReference type="InterPro" id="IPR009010">
    <property type="entry name" value="Asp_de-COase-like_dom_sf"/>
</dbReference>
<keyword evidence="7 14" id="KW-0560">Oxidoreductase</keyword>
<dbReference type="InterPro" id="IPR041924">
    <property type="entry name" value="Formate_Dh-H_N"/>
</dbReference>
<dbReference type="Gene3D" id="2.40.40.20">
    <property type="match status" value="1"/>
</dbReference>
<protein>
    <submittedName>
        <fullName evidence="14">Formate dehydrogenase subunit alpha</fullName>
        <ecNumber evidence="14">1.17.1.9</ecNumber>
    </submittedName>
</protein>
<evidence type="ECO:0000256" key="3">
    <source>
        <dbReference type="ARBA" id="ARBA00022485"/>
    </source>
</evidence>
<reference evidence="14 15" key="1">
    <citation type="submission" date="2024-10" db="EMBL/GenBank/DDBJ databases">
        <title>The Natural Products Discovery Center: Release of the First 8490 Sequenced Strains for Exploring Actinobacteria Biosynthetic Diversity.</title>
        <authorList>
            <person name="Kalkreuter E."/>
            <person name="Kautsar S.A."/>
            <person name="Yang D."/>
            <person name="Bader C.D."/>
            <person name="Teijaro C.N."/>
            <person name="Fluegel L."/>
            <person name="Davis C.M."/>
            <person name="Simpson J.R."/>
            <person name="Lauterbach L."/>
            <person name="Steele A.D."/>
            <person name="Gui C."/>
            <person name="Meng S."/>
            <person name="Li G."/>
            <person name="Viehrig K."/>
            <person name="Ye F."/>
            <person name="Su P."/>
            <person name="Kiefer A.F."/>
            <person name="Nichols A."/>
            <person name="Cepeda A.J."/>
            <person name="Yan W."/>
            <person name="Fan B."/>
            <person name="Jiang Y."/>
            <person name="Adhikari A."/>
            <person name="Zheng C.-J."/>
            <person name="Schuster L."/>
            <person name="Cowan T.M."/>
            <person name="Smanski M.J."/>
            <person name="Chevrette M.G."/>
            <person name="De Carvalho L.P.S."/>
            <person name="Shen B."/>
        </authorList>
    </citation>
    <scope>NUCLEOTIDE SEQUENCE [LARGE SCALE GENOMIC DNA]</scope>
    <source>
        <strain evidence="14 15">NPDC087045</strain>
    </source>
</reference>
<keyword evidence="5" id="KW-0479">Metal-binding</keyword>
<dbReference type="Pfam" id="PF01568">
    <property type="entry name" value="Molydop_binding"/>
    <property type="match status" value="1"/>
</dbReference>
<dbReference type="PROSITE" id="PS51669">
    <property type="entry name" value="4FE4S_MOW_BIS_MGD"/>
    <property type="match status" value="1"/>
</dbReference>
<dbReference type="Pfam" id="PF04879">
    <property type="entry name" value="Molybdop_Fe4S4"/>
    <property type="match status" value="1"/>
</dbReference>
<dbReference type="EC" id="1.17.1.9" evidence="14"/>
<dbReference type="Gene3D" id="3.10.20.740">
    <property type="match status" value="1"/>
</dbReference>
<dbReference type="Gene3D" id="2.20.25.90">
    <property type="entry name" value="ADC-like domains"/>
    <property type="match status" value="1"/>
</dbReference>
<dbReference type="PIRSF" id="PIRSF036643">
    <property type="entry name" value="FDH_alpha"/>
    <property type="match status" value="1"/>
</dbReference>
<keyword evidence="9" id="KW-0411">Iron-sulfur</keyword>
<dbReference type="PROSITE" id="PS51839">
    <property type="entry name" value="4FE4S_HC3"/>
    <property type="match status" value="1"/>
</dbReference>
<dbReference type="RefSeq" id="WP_402699184.1">
    <property type="nucleotide sequence ID" value="NZ_JBIUZV010000003.1"/>
</dbReference>
<dbReference type="SMART" id="SM00926">
    <property type="entry name" value="Molybdop_Fe4S4"/>
    <property type="match status" value="1"/>
</dbReference>
<dbReference type="PROSITE" id="PS51085">
    <property type="entry name" value="2FE2S_FER_2"/>
    <property type="match status" value="1"/>
</dbReference>
<dbReference type="PROSITE" id="PS51379">
    <property type="entry name" value="4FE4S_FER_2"/>
    <property type="match status" value="2"/>
</dbReference>
<accession>A0ABW8EYQ7</accession>
<feature type="domain" description="4Fe-4S His(Cys)3-ligated-type" evidence="13">
    <location>
        <begin position="101"/>
        <end position="140"/>
    </location>
</feature>
<dbReference type="SUPFAM" id="SSF54292">
    <property type="entry name" value="2Fe-2S ferredoxin-like"/>
    <property type="match status" value="1"/>
</dbReference>
<dbReference type="SUPFAM" id="SSF53706">
    <property type="entry name" value="Formate dehydrogenase/DMSO reductase, domains 1-3"/>
    <property type="match status" value="1"/>
</dbReference>
<dbReference type="InterPro" id="IPR050123">
    <property type="entry name" value="Prok_molybdopt-oxidoreductase"/>
</dbReference>
<evidence type="ECO:0000256" key="9">
    <source>
        <dbReference type="ARBA" id="ARBA00023014"/>
    </source>
</evidence>
<dbReference type="PROSITE" id="PS00932">
    <property type="entry name" value="MOLYBDOPTERIN_PROK_3"/>
    <property type="match status" value="1"/>
</dbReference>
<dbReference type="Pfam" id="PF00384">
    <property type="entry name" value="Molybdopterin"/>
    <property type="match status" value="1"/>
</dbReference>
<dbReference type="CDD" id="cd02753">
    <property type="entry name" value="MopB_Formate-Dh-H"/>
    <property type="match status" value="1"/>
</dbReference>
<comment type="similarity">
    <text evidence="1">Belongs to the complex I 75 kDa subunit family.</text>
</comment>
<feature type="domain" description="2Fe-2S ferredoxin-type" evidence="10">
    <location>
        <begin position="18"/>
        <end position="101"/>
    </location>
</feature>
<dbReference type="InterPro" id="IPR019574">
    <property type="entry name" value="NADH_UbQ_OxRdtase_Gsu_4Fe4S-bd"/>
</dbReference>
<evidence type="ECO:0000256" key="1">
    <source>
        <dbReference type="ARBA" id="ARBA00005404"/>
    </source>
</evidence>
<dbReference type="CDD" id="cd00207">
    <property type="entry name" value="fer2"/>
    <property type="match status" value="1"/>
</dbReference>
<keyword evidence="15" id="KW-1185">Reference proteome</keyword>
<name>A0ABW8EYQ7_9BURK</name>
<evidence type="ECO:0000256" key="7">
    <source>
        <dbReference type="ARBA" id="ARBA00023002"/>
    </source>
</evidence>
<dbReference type="Pfam" id="PF10588">
    <property type="entry name" value="NADH-G_4Fe-4S_3"/>
    <property type="match status" value="1"/>
</dbReference>
<evidence type="ECO:0000256" key="8">
    <source>
        <dbReference type="ARBA" id="ARBA00023004"/>
    </source>
</evidence>
<dbReference type="Proteomes" id="UP001617427">
    <property type="component" value="Unassembled WGS sequence"/>
</dbReference>